<evidence type="ECO:0008006" key="5">
    <source>
        <dbReference type="Google" id="ProtNLM"/>
    </source>
</evidence>
<protein>
    <recommendedName>
        <fullName evidence="5">Bola-like protein</fullName>
    </recommendedName>
</protein>
<organism evidence="3 4">
    <name type="scientific">Pristionchus entomophagus</name>
    <dbReference type="NCBI Taxonomy" id="358040"/>
    <lineage>
        <taxon>Eukaryota</taxon>
        <taxon>Metazoa</taxon>
        <taxon>Ecdysozoa</taxon>
        <taxon>Nematoda</taxon>
        <taxon>Chromadorea</taxon>
        <taxon>Rhabditida</taxon>
        <taxon>Rhabditina</taxon>
        <taxon>Diplogasteromorpha</taxon>
        <taxon>Diplogasteroidea</taxon>
        <taxon>Neodiplogasteridae</taxon>
        <taxon>Pristionchus</taxon>
    </lineage>
</organism>
<proteinExistence type="inferred from homology"/>
<dbReference type="Gene3D" id="3.30.300.90">
    <property type="entry name" value="BolA-like"/>
    <property type="match status" value="1"/>
</dbReference>
<feature type="non-terminal residue" evidence="3">
    <location>
        <position position="1"/>
    </location>
</feature>
<dbReference type="SUPFAM" id="SSF82657">
    <property type="entry name" value="BolA-like"/>
    <property type="match status" value="1"/>
</dbReference>
<dbReference type="GO" id="GO:0005759">
    <property type="term" value="C:mitochondrial matrix"/>
    <property type="evidence" value="ECO:0007669"/>
    <property type="project" value="TreeGrafter"/>
</dbReference>
<name>A0AAV5U015_9BILA</name>
<sequence length="93" mass="10311">IQMLHFSRRLFSSIVGSGEARLSSILHKSFPAAEKILVHDMSNGCGSMYQVIVESVEFNGLTKVQQHKAVTAALKEEIKEMHGLTIDTKVVKK</sequence>
<evidence type="ECO:0000313" key="4">
    <source>
        <dbReference type="Proteomes" id="UP001432027"/>
    </source>
</evidence>
<dbReference type="Pfam" id="PF01722">
    <property type="entry name" value="BolA"/>
    <property type="match status" value="1"/>
</dbReference>
<dbReference type="EMBL" id="BTSX01000005">
    <property type="protein sequence ID" value="GMS99692.1"/>
    <property type="molecule type" value="Genomic_DNA"/>
</dbReference>
<dbReference type="Proteomes" id="UP001432027">
    <property type="component" value="Unassembled WGS sequence"/>
</dbReference>
<evidence type="ECO:0000313" key="3">
    <source>
        <dbReference type="EMBL" id="GMS99692.1"/>
    </source>
</evidence>
<dbReference type="InterPro" id="IPR052275">
    <property type="entry name" value="Mt_Fe-S_assembly_factor"/>
</dbReference>
<keyword evidence="4" id="KW-1185">Reference proteome</keyword>
<dbReference type="PANTHER" id="PTHR46188:SF1">
    <property type="entry name" value="BOLA-LIKE PROTEIN 3"/>
    <property type="match status" value="1"/>
</dbReference>
<reference evidence="3" key="1">
    <citation type="submission" date="2023-10" db="EMBL/GenBank/DDBJ databases">
        <title>Genome assembly of Pristionchus species.</title>
        <authorList>
            <person name="Yoshida K."/>
            <person name="Sommer R.J."/>
        </authorList>
    </citation>
    <scope>NUCLEOTIDE SEQUENCE</scope>
    <source>
        <strain evidence="3">RS0144</strain>
    </source>
</reference>
<evidence type="ECO:0000256" key="1">
    <source>
        <dbReference type="ARBA" id="ARBA00005578"/>
    </source>
</evidence>
<dbReference type="AlphaFoldDB" id="A0AAV5U015"/>
<comment type="similarity">
    <text evidence="1 2">Belongs to the BolA/IbaG family.</text>
</comment>
<accession>A0AAV5U015</accession>
<comment type="caution">
    <text evidence="3">The sequence shown here is derived from an EMBL/GenBank/DDBJ whole genome shotgun (WGS) entry which is preliminary data.</text>
</comment>
<dbReference type="InterPro" id="IPR036065">
    <property type="entry name" value="BolA-like_sf"/>
</dbReference>
<evidence type="ECO:0000256" key="2">
    <source>
        <dbReference type="RuleBase" id="RU003860"/>
    </source>
</evidence>
<gene>
    <name evidence="3" type="ORF">PENTCL1PPCAC_21867</name>
</gene>
<dbReference type="PANTHER" id="PTHR46188">
    <property type="entry name" value="BOLA-LIKE PROTEIN 3"/>
    <property type="match status" value="1"/>
</dbReference>
<dbReference type="InterPro" id="IPR002634">
    <property type="entry name" value="BolA"/>
</dbReference>